<name>A0A926HZ06_9FIRM</name>
<dbReference type="AlphaFoldDB" id="A0A926HZ06"/>
<dbReference type="Pfam" id="PF12773">
    <property type="entry name" value="DZR"/>
    <property type="match status" value="1"/>
</dbReference>
<comment type="caution">
    <text evidence="3">The sequence shown here is derived from an EMBL/GenBank/DDBJ whole genome shotgun (WGS) entry which is preliminary data.</text>
</comment>
<dbReference type="EMBL" id="JACRSU010000002">
    <property type="protein sequence ID" value="MBC8540665.1"/>
    <property type="molecule type" value="Genomic_DNA"/>
</dbReference>
<feature type="domain" description="DZANK-type" evidence="2">
    <location>
        <begin position="9"/>
        <end position="77"/>
    </location>
</feature>
<accession>A0A926HZ06</accession>
<organism evidence="3 4">
    <name type="scientific">Congzhengia minquanensis</name>
    <dbReference type="NCBI Taxonomy" id="2763657"/>
    <lineage>
        <taxon>Bacteria</taxon>
        <taxon>Bacillati</taxon>
        <taxon>Bacillota</taxon>
        <taxon>Clostridia</taxon>
        <taxon>Eubacteriales</taxon>
        <taxon>Oscillospiraceae</taxon>
        <taxon>Congzhengia</taxon>
    </lineage>
</organism>
<proteinExistence type="predicted"/>
<keyword evidence="1" id="KW-0812">Transmembrane</keyword>
<evidence type="ECO:0000256" key="1">
    <source>
        <dbReference type="SAM" id="Phobius"/>
    </source>
</evidence>
<gene>
    <name evidence="3" type="ORF">H8698_06710</name>
</gene>
<feature type="transmembrane region" description="Helical" evidence="1">
    <location>
        <begin position="93"/>
        <end position="115"/>
    </location>
</feature>
<evidence type="ECO:0000259" key="2">
    <source>
        <dbReference type="Pfam" id="PF12773"/>
    </source>
</evidence>
<protein>
    <submittedName>
        <fullName evidence="3">Zinc ribbon domain-containing protein</fullName>
    </submittedName>
</protein>
<keyword evidence="1" id="KW-0472">Membrane</keyword>
<reference evidence="3" key="1">
    <citation type="submission" date="2020-08" db="EMBL/GenBank/DDBJ databases">
        <title>Genome public.</title>
        <authorList>
            <person name="Liu C."/>
            <person name="Sun Q."/>
        </authorList>
    </citation>
    <scope>NUCLEOTIDE SEQUENCE</scope>
    <source>
        <strain evidence="3">H8</strain>
    </source>
</reference>
<sequence>MNEEQKRFCKYCGAEITQSTKICKNCGSIISKEQGSKILDYLNSDVGSGTKLFSKMTKCKTCGADIAKTANACPHCGAKTPNQIINDAACGCLVAPFIIVAIIIIATIFGVISLLK</sequence>
<dbReference type="Proteomes" id="UP000611762">
    <property type="component" value="Unassembled WGS sequence"/>
</dbReference>
<dbReference type="InterPro" id="IPR025874">
    <property type="entry name" value="DZR"/>
</dbReference>
<evidence type="ECO:0000313" key="4">
    <source>
        <dbReference type="Proteomes" id="UP000611762"/>
    </source>
</evidence>
<keyword evidence="1" id="KW-1133">Transmembrane helix</keyword>
<dbReference type="RefSeq" id="WP_249311824.1">
    <property type="nucleotide sequence ID" value="NZ_JACRSU010000002.1"/>
</dbReference>
<evidence type="ECO:0000313" key="3">
    <source>
        <dbReference type="EMBL" id="MBC8540665.1"/>
    </source>
</evidence>
<keyword evidence="4" id="KW-1185">Reference proteome</keyword>